<dbReference type="InterPro" id="IPR029032">
    <property type="entry name" value="AhpD-like"/>
</dbReference>
<evidence type="ECO:0000259" key="1">
    <source>
        <dbReference type="Pfam" id="PF02627"/>
    </source>
</evidence>
<name>A0A2M9G0U5_9PROT</name>
<dbReference type="SUPFAM" id="SSF69118">
    <property type="entry name" value="AhpD-like"/>
    <property type="match status" value="1"/>
</dbReference>
<comment type="caution">
    <text evidence="2">The sequence shown here is derived from an EMBL/GenBank/DDBJ whole genome shotgun (WGS) entry which is preliminary data.</text>
</comment>
<dbReference type="PANTHER" id="PTHR33570:SF2">
    <property type="entry name" value="CARBOXYMUCONOLACTONE DECARBOXYLASE-LIKE DOMAIN-CONTAINING PROTEIN"/>
    <property type="match status" value="1"/>
</dbReference>
<dbReference type="Gene3D" id="1.20.1290.10">
    <property type="entry name" value="AhpD-like"/>
    <property type="match status" value="1"/>
</dbReference>
<dbReference type="PANTHER" id="PTHR33570">
    <property type="entry name" value="4-CARBOXYMUCONOLACTONE DECARBOXYLASE FAMILY PROTEIN"/>
    <property type="match status" value="1"/>
</dbReference>
<accession>A0A2M9G0U5</accession>
<feature type="domain" description="Carboxymuconolactone decarboxylase-like" evidence="1">
    <location>
        <begin position="35"/>
        <end position="117"/>
    </location>
</feature>
<dbReference type="GO" id="GO:0051920">
    <property type="term" value="F:peroxiredoxin activity"/>
    <property type="evidence" value="ECO:0007669"/>
    <property type="project" value="InterPro"/>
</dbReference>
<dbReference type="Pfam" id="PF02627">
    <property type="entry name" value="CMD"/>
    <property type="match status" value="1"/>
</dbReference>
<keyword evidence="3" id="KW-1185">Reference proteome</keyword>
<proteinExistence type="predicted"/>
<dbReference type="EMBL" id="PHIG01000034">
    <property type="protein sequence ID" value="PJK29294.1"/>
    <property type="molecule type" value="Genomic_DNA"/>
</dbReference>
<sequence>MSDELFEKGLKIRKEVLGEAYVEKAMASADAFNRDFQHWVTASAWGAAWGQETLSRRDRSLLNLVMLAALGRGTEFKLHVKGAVNNGVTLAEMKDALLHMTVYCGAPAGVEAFRLARQALEEIGVDPAEADQAPT</sequence>
<dbReference type="InterPro" id="IPR003779">
    <property type="entry name" value="CMD-like"/>
</dbReference>
<dbReference type="OrthoDB" id="9801400at2"/>
<reference evidence="2 3" key="1">
    <citation type="submission" date="2017-11" db="EMBL/GenBank/DDBJ databases">
        <title>Draft genome sequence of Rhizobiales bacterium SY3-13.</title>
        <authorList>
            <person name="Sun C."/>
        </authorList>
    </citation>
    <scope>NUCLEOTIDE SEQUENCE [LARGE SCALE GENOMIC DNA]</scope>
    <source>
        <strain evidence="2 3">SY3-13</strain>
    </source>
</reference>
<protein>
    <submittedName>
        <fullName evidence="2">4-carboxymuconolactone decarboxylase</fullName>
    </submittedName>
</protein>
<dbReference type="AlphaFoldDB" id="A0A2M9G0U5"/>
<gene>
    <name evidence="2" type="ORF">CVT23_12950</name>
</gene>
<dbReference type="RefSeq" id="WP_109795887.1">
    <property type="nucleotide sequence ID" value="NZ_PHIG01000034.1"/>
</dbReference>
<evidence type="ECO:0000313" key="3">
    <source>
        <dbReference type="Proteomes" id="UP000229498"/>
    </source>
</evidence>
<dbReference type="InterPro" id="IPR052512">
    <property type="entry name" value="4CMD/NDH-1_regulator"/>
</dbReference>
<evidence type="ECO:0000313" key="2">
    <source>
        <dbReference type="EMBL" id="PJK29294.1"/>
    </source>
</evidence>
<dbReference type="Proteomes" id="UP000229498">
    <property type="component" value="Unassembled WGS sequence"/>
</dbReference>
<organism evidence="2 3">
    <name type="scientific">Minwuia thermotolerans</name>
    <dbReference type="NCBI Taxonomy" id="2056226"/>
    <lineage>
        <taxon>Bacteria</taxon>
        <taxon>Pseudomonadati</taxon>
        <taxon>Pseudomonadota</taxon>
        <taxon>Alphaproteobacteria</taxon>
        <taxon>Minwuiales</taxon>
        <taxon>Minwuiaceae</taxon>
        <taxon>Minwuia</taxon>
    </lineage>
</organism>